<comment type="caution">
    <text evidence="1">The sequence shown here is derived from an EMBL/GenBank/DDBJ whole genome shotgun (WGS) entry which is preliminary data.</text>
</comment>
<dbReference type="EMBL" id="JANUAE010000004">
    <property type="protein sequence ID" value="MCS3709764.1"/>
    <property type="molecule type" value="Genomic_DNA"/>
</dbReference>
<dbReference type="AlphaFoldDB" id="A0A9X2Q475"/>
<dbReference type="Proteomes" id="UP001155057">
    <property type="component" value="Unassembled WGS sequence"/>
</dbReference>
<proteinExistence type="predicted"/>
<accession>A0A9X2Q475</accession>
<sequence>MARQGDRWLISVNSVEEGRGIAERIDSALTGANSFHERDAVAEGEPVDGRDLVHVVTDHPRSAVEAALKEKGREATELTGTRERLGFE</sequence>
<protein>
    <submittedName>
        <fullName evidence="1">Uncharacterized protein</fullName>
    </submittedName>
</protein>
<reference evidence="1" key="1">
    <citation type="submission" date="2022-08" db="EMBL/GenBank/DDBJ databases">
        <title>Genomic Encyclopedia of Type Strains, Phase V (KMG-V): Genome sequencing to study the core and pangenomes of soil and plant-associated prokaryotes.</title>
        <authorList>
            <person name="Whitman W."/>
        </authorList>
    </citation>
    <scope>NUCLEOTIDE SEQUENCE</scope>
    <source>
        <strain evidence="1">SP3049</strain>
    </source>
</reference>
<organism evidence="1 2">
    <name type="scientific">Salinibacter ruber</name>
    <dbReference type="NCBI Taxonomy" id="146919"/>
    <lineage>
        <taxon>Bacteria</taxon>
        <taxon>Pseudomonadati</taxon>
        <taxon>Rhodothermota</taxon>
        <taxon>Rhodothermia</taxon>
        <taxon>Rhodothermales</taxon>
        <taxon>Salinibacteraceae</taxon>
        <taxon>Salinibacter</taxon>
    </lineage>
</organism>
<evidence type="ECO:0000313" key="1">
    <source>
        <dbReference type="EMBL" id="MCS3709764.1"/>
    </source>
</evidence>
<evidence type="ECO:0000313" key="2">
    <source>
        <dbReference type="Proteomes" id="UP001155057"/>
    </source>
</evidence>
<name>A0A9X2Q475_9BACT</name>
<dbReference type="RefSeq" id="WP_259123596.1">
    <property type="nucleotide sequence ID" value="NZ_JANTZO010000005.1"/>
</dbReference>
<gene>
    <name evidence="1" type="ORF">GGP61_001368</name>
</gene>